<dbReference type="GO" id="GO:0005777">
    <property type="term" value="C:peroxisome"/>
    <property type="evidence" value="ECO:0007669"/>
    <property type="project" value="TreeGrafter"/>
</dbReference>
<keyword evidence="4" id="KW-1185">Reference proteome</keyword>
<feature type="coiled-coil region" evidence="1">
    <location>
        <begin position="399"/>
        <end position="426"/>
    </location>
</feature>
<proteinExistence type="predicted"/>
<dbReference type="InterPro" id="IPR039889">
    <property type="entry name" value="CCD33"/>
</dbReference>
<comment type="caution">
    <text evidence="3">The sequence shown here is derived from an EMBL/GenBank/DDBJ whole genome shotgun (WGS) entry which is preliminary data.</text>
</comment>
<dbReference type="EMBL" id="VFJC01000010">
    <property type="protein sequence ID" value="KAB5565647.1"/>
    <property type="molecule type" value="Genomic_DNA"/>
</dbReference>
<evidence type="ECO:0000256" key="1">
    <source>
        <dbReference type="SAM" id="Coils"/>
    </source>
</evidence>
<reference evidence="3 4" key="1">
    <citation type="submission" date="2019-06" db="EMBL/GenBank/DDBJ databases">
        <title>A chromosome-scale genome assembly of the striped catfish, Pangasianodon hypophthalmus.</title>
        <authorList>
            <person name="Wen M."/>
            <person name="Zahm M."/>
            <person name="Roques C."/>
            <person name="Cabau C."/>
            <person name="Klopp C."/>
            <person name="Donnadieu C."/>
            <person name="Jouanno E."/>
            <person name="Avarre J.-C."/>
            <person name="Campet M."/>
            <person name="Ha T.T.T."/>
            <person name="Dugue R."/>
            <person name="Lampietro C."/>
            <person name="Louis A."/>
            <person name="Herpin A."/>
            <person name="Echchiki A."/>
            <person name="Berthelot C."/>
            <person name="Parey E."/>
            <person name="Roest-Crollius H."/>
            <person name="Braasch I."/>
            <person name="Postlethwait J."/>
            <person name="Bobe J."/>
            <person name="Montfort J."/>
            <person name="Bouchez O."/>
            <person name="Begum T."/>
            <person name="Schartl M."/>
            <person name="Guiguen Y."/>
        </authorList>
    </citation>
    <scope>NUCLEOTIDE SEQUENCE [LARGE SCALE GENOMIC DNA]</scope>
    <source>
        <strain evidence="3 4">Indonesia</strain>
        <tissue evidence="3">Blood</tissue>
    </source>
</reference>
<dbReference type="AlphaFoldDB" id="A0A5N5NF40"/>
<feature type="region of interest" description="Disordered" evidence="2">
    <location>
        <begin position="326"/>
        <end position="347"/>
    </location>
</feature>
<protein>
    <submittedName>
        <fullName evidence="3">Uncharacterized protein</fullName>
    </submittedName>
</protein>
<dbReference type="Proteomes" id="UP000327468">
    <property type="component" value="Chromosome 9"/>
</dbReference>
<organism evidence="3 4">
    <name type="scientific">Pangasianodon hypophthalmus</name>
    <name type="common">Striped catfish</name>
    <name type="synonym">Helicophagus hypophthalmus</name>
    <dbReference type="NCBI Taxonomy" id="310915"/>
    <lineage>
        <taxon>Eukaryota</taxon>
        <taxon>Metazoa</taxon>
        <taxon>Chordata</taxon>
        <taxon>Craniata</taxon>
        <taxon>Vertebrata</taxon>
        <taxon>Euteleostomi</taxon>
        <taxon>Actinopterygii</taxon>
        <taxon>Neopterygii</taxon>
        <taxon>Teleostei</taxon>
        <taxon>Ostariophysi</taxon>
        <taxon>Siluriformes</taxon>
        <taxon>Pangasiidae</taxon>
        <taxon>Pangasianodon</taxon>
    </lineage>
</organism>
<feature type="coiled-coil region" evidence="1">
    <location>
        <begin position="455"/>
        <end position="584"/>
    </location>
</feature>
<dbReference type="PANTHER" id="PTHR21623:SF2">
    <property type="entry name" value="COILED-COIL DOMAIN-CONTAINING PROTEIN 33"/>
    <property type="match status" value="1"/>
</dbReference>
<dbReference type="PANTHER" id="PTHR21623">
    <property type="entry name" value="SPERIOLIN-BINDING FACTOR"/>
    <property type="match status" value="1"/>
</dbReference>
<evidence type="ECO:0000256" key="2">
    <source>
        <dbReference type="SAM" id="MobiDB-lite"/>
    </source>
</evidence>
<accession>A0A5N5NF40</accession>
<sequence>MPSSHLEPFQHYHLELVQPHRAVPSGVRVYVTMVRKLSLLPRLPCFSFTGFEVLLQSIDSPLKDPVGPLLAVARIVADYDSYRETMLLHVPRAACVGVMSVPFPQPPESVFTLPVLTAQGQPQISQPGSPEEQPVWNHCFLFLGRDCATAFTPGAALVLEYYPKATVMNTMSWHLRNPVAFSALSLNQQLYSSLMSERGQKGLRLQCLPLQGGSLQTISDTSPSVSLVLRLIGSERPVSTLSQVDCSLLPCVQLALQDELFSALVEGELEVPHTVLELEQSDSGDNSSRIENHTLHKSTLQRDGYDLPAYDALAQILPEYQHIFKTPKAPQQSKGEPKEQKKSKRSLELNQTFEIHSPHERLPVPTVQADDPHVAEITEHQTKELENYRTAMCKMAEDILALRSQVASLEEQNSQLRSELSMNQDLGRTLLDDTDIDVMTKAEIADRIVSLKCKLASESSKAADQRDKIQQLQNELIRKNDNEKELVRLQRAHQQQQAVLQRYQGQIKKVSNLEATIRQQEKVIERMEKVLTTKLGERNKENAERKKKVLKEKVSEESRMKEIETILAAENSRLRAELERLRQQPQPIIIQQPAQQPFADSEKLRLLEQLERAEVCIHTLGKQLEENARQWGKEKQDMLTRLSEYNHGFARTSTLHHLPLKTVSDSILGHICHKQLDTLK</sequence>
<evidence type="ECO:0000313" key="3">
    <source>
        <dbReference type="EMBL" id="KAB5565647.1"/>
    </source>
</evidence>
<name>A0A5N5NF40_PANHP</name>
<keyword evidence="1" id="KW-0175">Coiled coil</keyword>
<gene>
    <name evidence="3" type="ORF">PHYPO_G00243970</name>
</gene>
<evidence type="ECO:0000313" key="4">
    <source>
        <dbReference type="Proteomes" id="UP000327468"/>
    </source>
</evidence>